<dbReference type="AlphaFoldDB" id="A0AAQ3KP09"/>
<feature type="binding site" evidence="10">
    <location>
        <position position="194"/>
    </location>
    <ligand>
        <name>Ca(2+)</name>
        <dbReference type="ChEBI" id="CHEBI:29108"/>
        <label>2</label>
    </ligand>
</feature>
<feature type="binding site" evidence="10">
    <location>
        <position position="186"/>
    </location>
    <ligand>
        <name>Ca(2+)</name>
        <dbReference type="ChEBI" id="CHEBI:29108"/>
        <label>2</label>
    </ligand>
</feature>
<keyword evidence="5 10" id="KW-0479">Metal-binding</keyword>
<dbReference type="PANTHER" id="PTHR31388">
    <property type="entry name" value="PEROXIDASE 72-RELATED"/>
    <property type="match status" value="1"/>
</dbReference>
<comment type="cofactor">
    <cofactor evidence="10">
        <name>Ca(2+)</name>
        <dbReference type="ChEBI" id="CHEBI:29108"/>
    </cofactor>
    <text evidence="10">Binds 2 calcium ions per subunit.</text>
</comment>
<dbReference type="InterPro" id="IPR002016">
    <property type="entry name" value="Haem_peroxidase"/>
</dbReference>
<dbReference type="GO" id="GO:0020037">
    <property type="term" value="F:heme binding"/>
    <property type="evidence" value="ECO:0007669"/>
    <property type="project" value="InterPro"/>
</dbReference>
<comment type="similarity">
    <text evidence="11">Belongs to the peroxidase family.</text>
</comment>
<reference evidence="13 14" key="1">
    <citation type="submission" date="2023-10" db="EMBL/GenBank/DDBJ databases">
        <title>Chromosome-scale genome assembly provides insights into flower coloration mechanisms of Canna indica.</title>
        <authorList>
            <person name="Li C."/>
        </authorList>
    </citation>
    <scope>NUCLEOTIDE SEQUENCE [LARGE SCALE GENOMIC DNA]</scope>
    <source>
        <tissue evidence="13">Flower</tissue>
    </source>
</reference>
<evidence type="ECO:0000256" key="4">
    <source>
        <dbReference type="ARBA" id="ARBA00022617"/>
    </source>
</evidence>
<feature type="domain" description="Plant heme peroxidase family profile" evidence="12">
    <location>
        <begin position="165"/>
        <end position="266"/>
    </location>
</feature>
<dbReference type="GO" id="GO:0042744">
    <property type="term" value="P:hydrogen peroxide catabolic process"/>
    <property type="evidence" value="ECO:0007669"/>
    <property type="project" value="UniProtKB-KW"/>
</dbReference>
<dbReference type="GO" id="GO:0006979">
    <property type="term" value="P:response to oxidative stress"/>
    <property type="evidence" value="ECO:0007669"/>
    <property type="project" value="InterPro"/>
</dbReference>
<evidence type="ECO:0000256" key="2">
    <source>
        <dbReference type="ARBA" id="ARBA00001970"/>
    </source>
</evidence>
<keyword evidence="8" id="KW-0408">Iron</keyword>
<evidence type="ECO:0000256" key="9">
    <source>
        <dbReference type="ARBA" id="ARBA00023324"/>
    </source>
</evidence>
<keyword evidence="7" id="KW-0560">Oxidoreductase</keyword>
<keyword evidence="4" id="KW-0349">Heme</keyword>
<protein>
    <submittedName>
        <fullName evidence="13">Peroxidase P7</fullName>
    </submittedName>
</protein>
<evidence type="ECO:0000313" key="14">
    <source>
        <dbReference type="Proteomes" id="UP001327560"/>
    </source>
</evidence>
<name>A0AAQ3KP09_9LILI</name>
<evidence type="ECO:0000256" key="10">
    <source>
        <dbReference type="PIRSR" id="PIRSR600823-3"/>
    </source>
</evidence>
<dbReference type="PRINTS" id="PR00461">
    <property type="entry name" value="PLPEROXIDASE"/>
</dbReference>
<dbReference type="Gene3D" id="1.10.520.10">
    <property type="match status" value="1"/>
</dbReference>
<dbReference type="PANTHER" id="PTHR31388:SF285">
    <property type="entry name" value="PEROXIDASE"/>
    <property type="match status" value="1"/>
</dbReference>
<dbReference type="Proteomes" id="UP001327560">
    <property type="component" value="Chromosome 6"/>
</dbReference>
<dbReference type="Gene3D" id="1.10.420.10">
    <property type="entry name" value="Peroxidase, domain 2"/>
    <property type="match status" value="1"/>
</dbReference>
<dbReference type="GO" id="GO:0140825">
    <property type="term" value="F:lactoperoxidase activity"/>
    <property type="evidence" value="ECO:0007669"/>
    <property type="project" value="UniProtKB-EC"/>
</dbReference>
<evidence type="ECO:0000256" key="6">
    <source>
        <dbReference type="ARBA" id="ARBA00022837"/>
    </source>
</evidence>
<evidence type="ECO:0000256" key="3">
    <source>
        <dbReference type="ARBA" id="ARBA00022559"/>
    </source>
</evidence>
<organism evidence="13 14">
    <name type="scientific">Canna indica</name>
    <name type="common">Indian-shot</name>
    <dbReference type="NCBI Taxonomy" id="4628"/>
    <lineage>
        <taxon>Eukaryota</taxon>
        <taxon>Viridiplantae</taxon>
        <taxon>Streptophyta</taxon>
        <taxon>Embryophyta</taxon>
        <taxon>Tracheophyta</taxon>
        <taxon>Spermatophyta</taxon>
        <taxon>Magnoliopsida</taxon>
        <taxon>Liliopsida</taxon>
        <taxon>Zingiberales</taxon>
        <taxon>Cannaceae</taxon>
        <taxon>Canna</taxon>
    </lineage>
</organism>
<keyword evidence="9" id="KW-0376">Hydrogen peroxide</keyword>
<evidence type="ECO:0000256" key="11">
    <source>
        <dbReference type="RuleBase" id="RU004241"/>
    </source>
</evidence>
<accession>A0AAQ3KP09</accession>
<evidence type="ECO:0000256" key="1">
    <source>
        <dbReference type="ARBA" id="ARBA00000189"/>
    </source>
</evidence>
<comment type="cofactor">
    <cofactor evidence="2">
        <name>heme b</name>
        <dbReference type="ChEBI" id="CHEBI:60344"/>
    </cofactor>
</comment>
<sequence length="266" mass="29629">MSSFFISDAICDRINKLCTSYWWSSTTGCNPSWGWRSILRGRDLLSAGFRWRIGSSTIQPVLGTPWLPCPPLFAINGPQQAPYRQLLVSEFFNRDTYMWNVPLIRNTFPRTLSLSITFHRILMISSDWLSLHGKVINLWKIIRVKLPIFCMLNGSLAYWFSFAGFAVARKRACPAAGGDGNLAALDAATPNRFDNGFYKSLVGKQGLQHSDQELFNGGSQDALVRSYSLNGGAFAADFAAAMVKMGNLSPLTGRNGEIRLNCRKVN</sequence>
<proteinExistence type="inferred from homology"/>
<feature type="binding site" evidence="10">
    <location>
        <position position="189"/>
    </location>
    <ligand>
        <name>Ca(2+)</name>
        <dbReference type="ChEBI" id="CHEBI:29108"/>
        <label>2</label>
    </ligand>
</feature>
<keyword evidence="3 13" id="KW-0575">Peroxidase</keyword>
<evidence type="ECO:0000256" key="5">
    <source>
        <dbReference type="ARBA" id="ARBA00022723"/>
    </source>
</evidence>
<dbReference type="InterPro" id="IPR000823">
    <property type="entry name" value="Peroxidase_pln"/>
</dbReference>
<evidence type="ECO:0000256" key="8">
    <source>
        <dbReference type="ARBA" id="ARBA00023004"/>
    </source>
</evidence>
<evidence type="ECO:0000259" key="12">
    <source>
        <dbReference type="PROSITE" id="PS50873"/>
    </source>
</evidence>
<dbReference type="GO" id="GO:0046872">
    <property type="term" value="F:metal ion binding"/>
    <property type="evidence" value="ECO:0007669"/>
    <property type="project" value="UniProtKB-KW"/>
</dbReference>
<evidence type="ECO:0000256" key="7">
    <source>
        <dbReference type="ARBA" id="ARBA00023002"/>
    </source>
</evidence>
<evidence type="ECO:0000313" key="13">
    <source>
        <dbReference type="EMBL" id="WOL12402.1"/>
    </source>
</evidence>
<keyword evidence="14" id="KW-1185">Reference proteome</keyword>
<dbReference type="SUPFAM" id="SSF48113">
    <property type="entry name" value="Heme-dependent peroxidases"/>
    <property type="match status" value="1"/>
</dbReference>
<dbReference type="InterPro" id="IPR010255">
    <property type="entry name" value="Haem_peroxidase_sf"/>
</dbReference>
<dbReference type="PROSITE" id="PS50873">
    <property type="entry name" value="PEROXIDASE_4"/>
    <property type="match status" value="1"/>
</dbReference>
<keyword evidence="6 10" id="KW-0106">Calcium</keyword>
<gene>
    <name evidence="13" type="ORF">Cni_G21169</name>
</gene>
<comment type="catalytic activity">
    <reaction evidence="1">
        <text>2 a phenolic donor + H2O2 = 2 a phenolic radical donor + 2 H2O</text>
        <dbReference type="Rhea" id="RHEA:56136"/>
        <dbReference type="ChEBI" id="CHEBI:15377"/>
        <dbReference type="ChEBI" id="CHEBI:16240"/>
        <dbReference type="ChEBI" id="CHEBI:139520"/>
        <dbReference type="ChEBI" id="CHEBI:139521"/>
        <dbReference type="EC" id="1.11.1.7"/>
    </reaction>
</comment>
<dbReference type="Pfam" id="PF00141">
    <property type="entry name" value="peroxidase"/>
    <property type="match status" value="1"/>
</dbReference>
<dbReference type="EMBL" id="CP136895">
    <property type="protein sequence ID" value="WOL12402.1"/>
    <property type="molecule type" value="Genomic_DNA"/>
</dbReference>